<dbReference type="AlphaFoldDB" id="A0A0H4I075"/>
<gene>
    <name evidence="1" type="ORF">ABA45_01380</name>
</gene>
<evidence type="ECO:0000313" key="1">
    <source>
        <dbReference type="EMBL" id="AKO51243.1"/>
    </source>
</evidence>
<sequence length="61" mass="6579">MVKQSVEPNGGLLIKRCRQLWLHAGELMDTLRRALMVQIAKLTACAALMPLSSTAAAGIDD</sequence>
<dbReference type="PATRIC" id="fig|330734.3.peg.300"/>
<keyword evidence="2" id="KW-1185">Reference proteome</keyword>
<reference evidence="1 2" key="1">
    <citation type="submission" date="2015-05" db="EMBL/GenBank/DDBJ databases">
        <title>Complete genome of Marinobacter psychrophilus strain 20041T isolated from sea-ice of the Canadian Basin.</title>
        <authorList>
            <person name="Song L."/>
            <person name="Ren L."/>
            <person name="Yu Y."/>
            <person name="Wang X."/>
        </authorList>
    </citation>
    <scope>NUCLEOTIDE SEQUENCE [LARGE SCALE GENOMIC DNA]</scope>
    <source>
        <strain evidence="1 2">20041</strain>
    </source>
</reference>
<protein>
    <submittedName>
        <fullName evidence="1">Uncharacterized protein</fullName>
    </submittedName>
</protein>
<dbReference type="EMBL" id="CP011494">
    <property type="protein sequence ID" value="AKO51243.1"/>
    <property type="molecule type" value="Genomic_DNA"/>
</dbReference>
<dbReference type="RefSeq" id="WP_048383856.1">
    <property type="nucleotide sequence ID" value="NZ_CP011494.1"/>
</dbReference>
<dbReference type="STRING" id="330734.ABA45_01380"/>
<accession>A0A0H4I075</accession>
<dbReference type="KEGG" id="mpq:ABA45_01380"/>
<organism evidence="1 2">
    <name type="scientific">Marinobacter psychrophilus</name>
    <dbReference type="NCBI Taxonomy" id="330734"/>
    <lineage>
        <taxon>Bacteria</taxon>
        <taxon>Pseudomonadati</taxon>
        <taxon>Pseudomonadota</taxon>
        <taxon>Gammaproteobacteria</taxon>
        <taxon>Pseudomonadales</taxon>
        <taxon>Marinobacteraceae</taxon>
        <taxon>Marinobacter</taxon>
    </lineage>
</organism>
<dbReference type="Proteomes" id="UP000036406">
    <property type="component" value="Chromosome"/>
</dbReference>
<name>A0A0H4I075_9GAMM</name>
<proteinExistence type="predicted"/>
<evidence type="ECO:0000313" key="2">
    <source>
        <dbReference type="Proteomes" id="UP000036406"/>
    </source>
</evidence>